<dbReference type="EMBL" id="BLXT01002056">
    <property type="protein sequence ID" value="GFN90712.1"/>
    <property type="molecule type" value="Genomic_DNA"/>
</dbReference>
<evidence type="ECO:0000313" key="2">
    <source>
        <dbReference type="Proteomes" id="UP000735302"/>
    </source>
</evidence>
<dbReference type="AlphaFoldDB" id="A0AAV3Z8E0"/>
<name>A0AAV3Z8E0_9GAST</name>
<gene>
    <name evidence="1" type="ORF">PoB_001721800</name>
</gene>
<evidence type="ECO:0000313" key="1">
    <source>
        <dbReference type="EMBL" id="GFN90712.1"/>
    </source>
</evidence>
<dbReference type="Proteomes" id="UP000735302">
    <property type="component" value="Unassembled WGS sequence"/>
</dbReference>
<organism evidence="1 2">
    <name type="scientific">Plakobranchus ocellatus</name>
    <dbReference type="NCBI Taxonomy" id="259542"/>
    <lineage>
        <taxon>Eukaryota</taxon>
        <taxon>Metazoa</taxon>
        <taxon>Spiralia</taxon>
        <taxon>Lophotrochozoa</taxon>
        <taxon>Mollusca</taxon>
        <taxon>Gastropoda</taxon>
        <taxon>Heterobranchia</taxon>
        <taxon>Euthyneura</taxon>
        <taxon>Panpulmonata</taxon>
        <taxon>Sacoglossa</taxon>
        <taxon>Placobranchoidea</taxon>
        <taxon>Plakobranchidae</taxon>
        <taxon>Plakobranchus</taxon>
    </lineage>
</organism>
<reference evidence="1 2" key="1">
    <citation type="journal article" date="2021" name="Elife">
        <title>Chloroplast acquisition without the gene transfer in kleptoplastic sea slugs, Plakobranchus ocellatus.</title>
        <authorList>
            <person name="Maeda T."/>
            <person name="Takahashi S."/>
            <person name="Yoshida T."/>
            <person name="Shimamura S."/>
            <person name="Takaki Y."/>
            <person name="Nagai Y."/>
            <person name="Toyoda A."/>
            <person name="Suzuki Y."/>
            <person name="Arimoto A."/>
            <person name="Ishii H."/>
            <person name="Satoh N."/>
            <person name="Nishiyama T."/>
            <person name="Hasebe M."/>
            <person name="Maruyama T."/>
            <person name="Minagawa J."/>
            <person name="Obokata J."/>
            <person name="Shigenobu S."/>
        </authorList>
    </citation>
    <scope>NUCLEOTIDE SEQUENCE [LARGE SCALE GENOMIC DNA]</scope>
</reference>
<sequence length="132" mass="15115">MFLMNDGNKRKLTQFLLHEWQQDCSALMLLNRAEYFACDHQCFVLSSCDGKTTDSRSVPNLASSHEEAGTLLILHTIYSDQNIVTPDTDIIIRLPDTDVFLLMSAFCEHFTQSLYFDTGVRNKRIHTHANCL</sequence>
<comment type="caution">
    <text evidence="1">The sequence shown here is derived from an EMBL/GenBank/DDBJ whole genome shotgun (WGS) entry which is preliminary data.</text>
</comment>
<protein>
    <submittedName>
        <fullName evidence="1">Uncharacterized protein</fullName>
    </submittedName>
</protein>
<proteinExistence type="predicted"/>
<accession>A0AAV3Z8E0</accession>
<keyword evidence="2" id="KW-1185">Reference proteome</keyword>